<dbReference type="EnsemblProtists" id="HpaT808726">
    <property type="protein sequence ID" value="HpaP808726"/>
    <property type="gene ID" value="HpaG808726"/>
</dbReference>
<dbReference type="EMBL" id="JH598582">
    <property type="status" value="NOT_ANNOTATED_CDS"/>
    <property type="molecule type" value="Genomic_DNA"/>
</dbReference>
<evidence type="ECO:0000313" key="1">
    <source>
        <dbReference type="EnsemblProtists" id="HpaP808726"/>
    </source>
</evidence>
<dbReference type="AlphaFoldDB" id="M4BQN7"/>
<name>M4BQN7_HYAAE</name>
<sequence>MWCSWSPRIRSKLWSSPFDISNPVRRAKSSYKTLTSSHSFFSDCSCCIMYVSTQYSILGQSDQPLLVSVEHLLM</sequence>
<keyword evidence="2" id="KW-1185">Reference proteome</keyword>
<proteinExistence type="predicted"/>
<protein>
    <submittedName>
        <fullName evidence="1">Uncharacterized protein</fullName>
    </submittedName>
</protein>
<evidence type="ECO:0000313" key="2">
    <source>
        <dbReference type="Proteomes" id="UP000011713"/>
    </source>
</evidence>
<dbReference type="InParanoid" id="M4BQN7"/>
<organism evidence="1 2">
    <name type="scientific">Hyaloperonospora arabidopsidis (strain Emoy2)</name>
    <name type="common">Downy mildew agent</name>
    <name type="synonym">Peronospora arabidopsidis</name>
    <dbReference type="NCBI Taxonomy" id="559515"/>
    <lineage>
        <taxon>Eukaryota</taxon>
        <taxon>Sar</taxon>
        <taxon>Stramenopiles</taxon>
        <taxon>Oomycota</taxon>
        <taxon>Peronosporomycetes</taxon>
        <taxon>Peronosporales</taxon>
        <taxon>Peronosporaceae</taxon>
        <taxon>Hyaloperonospora</taxon>
    </lineage>
</organism>
<reference evidence="1" key="2">
    <citation type="submission" date="2015-06" db="UniProtKB">
        <authorList>
            <consortium name="EnsemblProtists"/>
        </authorList>
    </citation>
    <scope>IDENTIFICATION</scope>
    <source>
        <strain evidence="1">Emoy2</strain>
    </source>
</reference>
<accession>M4BQN7</accession>
<dbReference type="Proteomes" id="UP000011713">
    <property type="component" value="Unassembled WGS sequence"/>
</dbReference>
<dbReference type="VEuPathDB" id="FungiDB:HpaG808726"/>
<dbReference type="HOGENOM" id="CLU_2693083_0_0_1"/>
<reference evidence="2" key="1">
    <citation type="journal article" date="2010" name="Science">
        <title>Signatures of adaptation to obligate biotrophy in the Hyaloperonospora arabidopsidis genome.</title>
        <authorList>
            <person name="Baxter L."/>
            <person name="Tripathy S."/>
            <person name="Ishaque N."/>
            <person name="Boot N."/>
            <person name="Cabral A."/>
            <person name="Kemen E."/>
            <person name="Thines M."/>
            <person name="Ah-Fong A."/>
            <person name="Anderson R."/>
            <person name="Badejoko W."/>
            <person name="Bittner-Eddy P."/>
            <person name="Boore J.L."/>
            <person name="Chibucos M.C."/>
            <person name="Coates M."/>
            <person name="Dehal P."/>
            <person name="Delehaunty K."/>
            <person name="Dong S."/>
            <person name="Downton P."/>
            <person name="Dumas B."/>
            <person name="Fabro G."/>
            <person name="Fronick C."/>
            <person name="Fuerstenberg S.I."/>
            <person name="Fulton L."/>
            <person name="Gaulin E."/>
            <person name="Govers F."/>
            <person name="Hughes L."/>
            <person name="Humphray S."/>
            <person name="Jiang R.H."/>
            <person name="Judelson H."/>
            <person name="Kamoun S."/>
            <person name="Kyung K."/>
            <person name="Meijer H."/>
            <person name="Minx P."/>
            <person name="Morris P."/>
            <person name="Nelson J."/>
            <person name="Phuntumart V."/>
            <person name="Qutob D."/>
            <person name="Rehmany A."/>
            <person name="Rougon-Cardoso A."/>
            <person name="Ryden P."/>
            <person name="Torto-Alalibo T."/>
            <person name="Studholme D."/>
            <person name="Wang Y."/>
            <person name="Win J."/>
            <person name="Wood J."/>
            <person name="Clifton S.W."/>
            <person name="Rogers J."/>
            <person name="Van den Ackerveken G."/>
            <person name="Jones J.D."/>
            <person name="McDowell J.M."/>
            <person name="Beynon J."/>
            <person name="Tyler B.M."/>
        </authorList>
    </citation>
    <scope>NUCLEOTIDE SEQUENCE [LARGE SCALE GENOMIC DNA]</scope>
    <source>
        <strain evidence="2">Emoy2</strain>
    </source>
</reference>